<dbReference type="Proteomes" id="UP000193978">
    <property type="component" value="Chromosome"/>
</dbReference>
<reference evidence="1 2" key="1">
    <citation type="submission" date="2017-02" db="EMBL/GenBank/DDBJ databases">
        <authorList>
            <person name="Peterson S.W."/>
        </authorList>
    </citation>
    <scope>NUCLEOTIDE SEQUENCE [LARGE SCALE GENOMIC DNA]</scope>
    <source>
        <strain evidence="1 2">S285</strain>
    </source>
</reference>
<accession>A0A1W6MR90</accession>
<protein>
    <submittedName>
        <fullName evidence="1">Uncharacterized protein</fullName>
    </submittedName>
</protein>
<name>A0A1W6MR90_9HYPH</name>
<sequence>MLVKFCMSKLMKQLEASQRLWNRIPSLVPQTFVANYRQLFPIKVRLLLPIMPEEAKHFLSFRIETNIPLNQDPKAELAQMINASPFSLIHSRCEQCFV</sequence>
<evidence type="ECO:0000313" key="1">
    <source>
        <dbReference type="EMBL" id="ARN80114.1"/>
    </source>
</evidence>
<dbReference type="EMBL" id="CP019948">
    <property type="protein sequence ID" value="ARN80114.1"/>
    <property type="molecule type" value="Genomic_DNA"/>
</dbReference>
<organism evidence="1 2">
    <name type="scientific">Methylocystis bryophila</name>
    <dbReference type="NCBI Taxonomy" id="655015"/>
    <lineage>
        <taxon>Bacteria</taxon>
        <taxon>Pseudomonadati</taxon>
        <taxon>Pseudomonadota</taxon>
        <taxon>Alphaproteobacteria</taxon>
        <taxon>Hyphomicrobiales</taxon>
        <taxon>Methylocystaceae</taxon>
        <taxon>Methylocystis</taxon>
    </lineage>
</organism>
<dbReference type="AlphaFoldDB" id="A0A1W6MR90"/>
<proteinExistence type="predicted"/>
<dbReference type="KEGG" id="mbry:B1812_02385"/>
<gene>
    <name evidence="1" type="ORF">B1812_02385</name>
</gene>
<evidence type="ECO:0000313" key="2">
    <source>
        <dbReference type="Proteomes" id="UP000193978"/>
    </source>
</evidence>
<keyword evidence="2" id="KW-1185">Reference proteome</keyword>